<dbReference type="Gene3D" id="3.30.460.20">
    <property type="entry name" value="CorA soluble domain-like"/>
    <property type="match status" value="1"/>
</dbReference>
<organism evidence="13 14">
    <name type="scientific">Rubrivivax albus</name>
    <dbReference type="NCBI Taxonomy" id="2499835"/>
    <lineage>
        <taxon>Bacteria</taxon>
        <taxon>Pseudomonadati</taxon>
        <taxon>Pseudomonadota</taxon>
        <taxon>Betaproteobacteria</taxon>
        <taxon>Burkholderiales</taxon>
        <taxon>Sphaerotilaceae</taxon>
        <taxon>Rubrivivax</taxon>
    </lineage>
</organism>
<evidence type="ECO:0000313" key="13">
    <source>
        <dbReference type="EMBL" id="RVT50073.1"/>
    </source>
</evidence>
<evidence type="ECO:0000256" key="3">
    <source>
        <dbReference type="ARBA" id="ARBA00022448"/>
    </source>
</evidence>
<dbReference type="InterPro" id="IPR045861">
    <property type="entry name" value="CorA_cytoplasmic_dom"/>
</dbReference>
<keyword evidence="7 12" id="KW-1133">Transmembrane helix</keyword>
<keyword evidence="14" id="KW-1185">Reference proteome</keyword>
<keyword evidence="6 12" id="KW-0460">Magnesium</keyword>
<feature type="transmembrane region" description="Helical" evidence="12">
    <location>
        <begin position="267"/>
        <end position="287"/>
    </location>
</feature>
<comment type="catalytic activity">
    <reaction evidence="10">
        <text>Mg(2+)(in) = Mg(2+)(out)</text>
        <dbReference type="Rhea" id="RHEA:29827"/>
        <dbReference type="ChEBI" id="CHEBI:18420"/>
    </reaction>
</comment>
<evidence type="ECO:0000256" key="4">
    <source>
        <dbReference type="ARBA" id="ARBA00022475"/>
    </source>
</evidence>
<protein>
    <recommendedName>
        <fullName evidence="12">Magnesium transport protein CorA</fullName>
    </recommendedName>
</protein>
<keyword evidence="8 12" id="KW-0406">Ion transport</keyword>
<dbReference type="FunFam" id="1.20.58.340:FF:000004">
    <property type="entry name" value="Magnesium transport protein CorA"/>
    <property type="match status" value="1"/>
</dbReference>
<dbReference type="PANTHER" id="PTHR46494:SF1">
    <property type="entry name" value="CORA FAMILY METAL ION TRANSPORTER (EUROFUNG)"/>
    <property type="match status" value="1"/>
</dbReference>
<dbReference type="Proteomes" id="UP000288178">
    <property type="component" value="Unassembled WGS sequence"/>
</dbReference>
<gene>
    <name evidence="12 13" type="primary">corA</name>
    <name evidence="13" type="ORF">ENE75_17305</name>
</gene>
<evidence type="ECO:0000256" key="12">
    <source>
        <dbReference type="RuleBase" id="RU362010"/>
    </source>
</evidence>
<keyword evidence="3 12" id="KW-0813">Transport</keyword>
<dbReference type="GO" id="GO:0000287">
    <property type="term" value="F:magnesium ion binding"/>
    <property type="evidence" value="ECO:0007669"/>
    <property type="project" value="TreeGrafter"/>
</dbReference>
<comment type="similarity">
    <text evidence="2 12">Belongs to the CorA metal ion transporter (MIT) (TC 1.A.35) family.</text>
</comment>
<evidence type="ECO:0000256" key="8">
    <source>
        <dbReference type="ARBA" id="ARBA00023065"/>
    </source>
</evidence>
<dbReference type="OrthoDB" id="9803416at2"/>
<sequence>MIRALWCHPDSGRVQVGDESLIDAWRAAPGTRLWLDLADVEPEPERHLLTGRFGLHPLAVSDAQHPRHPPKLEGFADHAFLLLKGIGPTQERFDFATIQIAIFIGTDFLVTRHSAPSTSVDRLWQELQADPAALVHGPDAAALRLARISIDHYTRRLLVLEPWLEDLEEQIVEHPRDEMLAELTRTRTDLRRFRRVLRYHVQIFEDLLDDDERPPQITAARRHEINDVYEHQERAASLATLYYEVATDLIDGTISLASHRLNNIMKVLTIVTAIFVPLSFLAGIYGMNFEQMPELKTRYGYFILLGVMATLATALLVIFRRKRWI</sequence>
<evidence type="ECO:0000256" key="1">
    <source>
        <dbReference type="ARBA" id="ARBA00004651"/>
    </source>
</evidence>
<keyword evidence="5 12" id="KW-0812">Transmembrane</keyword>
<evidence type="ECO:0000256" key="7">
    <source>
        <dbReference type="ARBA" id="ARBA00022989"/>
    </source>
</evidence>
<accession>A0A437JSZ3</accession>
<name>A0A437JSZ3_9BURK</name>
<dbReference type="CDD" id="cd12822">
    <property type="entry name" value="TmCorA-like"/>
    <property type="match status" value="1"/>
</dbReference>
<proteinExistence type="inferred from homology"/>
<evidence type="ECO:0000256" key="11">
    <source>
        <dbReference type="ARBA" id="ARBA00045497"/>
    </source>
</evidence>
<dbReference type="Pfam" id="PF01544">
    <property type="entry name" value="CorA"/>
    <property type="match status" value="1"/>
</dbReference>
<dbReference type="GO" id="GO:0015087">
    <property type="term" value="F:cobalt ion transmembrane transporter activity"/>
    <property type="evidence" value="ECO:0007669"/>
    <property type="project" value="UniProtKB-UniRule"/>
</dbReference>
<dbReference type="RefSeq" id="WP_128199583.1">
    <property type="nucleotide sequence ID" value="NZ_SACT01000006.1"/>
</dbReference>
<dbReference type="NCBIfam" id="TIGR00383">
    <property type="entry name" value="corA"/>
    <property type="match status" value="1"/>
</dbReference>
<dbReference type="InterPro" id="IPR004488">
    <property type="entry name" value="Mg/Co-transport_prot_CorA"/>
</dbReference>
<keyword evidence="4 12" id="KW-1003">Cell membrane</keyword>
<dbReference type="GO" id="GO:0015095">
    <property type="term" value="F:magnesium ion transmembrane transporter activity"/>
    <property type="evidence" value="ECO:0007669"/>
    <property type="project" value="UniProtKB-UniRule"/>
</dbReference>
<dbReference type="InterPro" id="IPR045863">
    <property type="entry name" value="CorA_TM1_TM2"/>
</dbReference>
<evidence type="ECO:0000313" key="14">
    <source>
        <dbReference type="Proteomes" id="UP000288178"/>
    </source>
</evidence>
<dbReference type="EMBL" id="SACT01000006">
    <property type="protein sequence ID" value="RVT50073.1"/>
    <property type="molecule type" value="Genomic_DNA"/>
</dbReference>
<evidence type="ECO:0000256" key="9">
    <source>
        <dbReference type="ARBA" id="ARBA00023136"/>
    </source>
</evidence>
<comment type="subcellular location">
    <subcellularLocation>
        <location evidence="1">Cell membrane</location>
        <topology evidence="1">Multi-pass membrane protein</topology>
    </subcellularLocation>
    <subcellularLocation>
        <location evidence="12">Membrane</location>
        <topology evidence="12">Multi-pass membrane protein</topology>
    </subcellularLocation>
</comment>
<dbReference type="Gene3D" id="1.20.58.340">
    <property type="entry name" value="Magnesium transport protein CorA, transmembrane region"/>
    <property type="match status" value="2"/>
</dbReference>
<comment type="caution">
    <text evidence="13">The sequence shown here is derived from an EMBL/GenBank/DDBJ whole genome shotgun (WGS) entry which is preliminary data.</text>
</comment>
<evidence type="ECO:0000256" key="5">
    <source>
        <dbReference type="ARBA" id="ARBA00022692"/>
    </source>
</evidence>
<dbReference type="GO" id="GO:0050897">
    <property type="term" value="F:cobalt ion binding"/>
    <property type="evidence" value="ECO:0007669"/>
    <property type="project" value="TreeGrafter"/>
</dbReference>
<dbReference type="AlphaFoldDB" id="A0A437JSZ3"/>
<dbReference type="PANTHER" id="PTHR46494">
    <property type="entry name" value="CORA FAMILY METAL ION TRANSPORTER (EUROFUNG)"/>
    <property type="match status" value="1"/>
</dbReference>
<evidence type="ECO:0000256" key="2">
    <source>
        <dbReference type="ARBA" id="ARBA00009765"/>
    </source>
</evidence>
<dbReference type="SUPFAM" id="SSF144083">
    <property type="entry name" value="Magnesium transport protein CorA, transmembrane region"/>
    <property type="match status" value="1"/>
</dbReference>
<dbReference type="InterPro" id="IPR002523">
    <property type="entry name" value="MgTranspt_CorA/ZnTranspt_ZntB"/>
</dbReference>
<evidence type="ECO:0000256" key="6">
    <source>
        <dbReference type="ARBA" id="ARBA00022842"/>
    </source>
</evidence>
<feature type="transmembrane region" description="Helical" evidence="12">
    <location>
        <begin position="299"/>
        <end position="319"/>
    </location>
</feature>
<comment type="function">
    <text evidence="11">Mediates influx of magnesium ions. Alternates between open and closed states. Activated by low cytoplasmic Mg(2+) levels. Inactive when cytoplasmic Mg(2+) levels are high.</text>
</comment>
<dbReference type="GO" id="GO:0005886">
    <property type="term" value="C:plasma membrane"/>
    <property type="evidence" value="ECO:0007669"/>
    <property type="project" value="UniProtKB-SubCell"/>
</dbReference>
<reference evidence="13 14" key="1">
    <citation type="submission" date="2019-01" db="EMBL/GenBank/DDBJ databases">
        <authorList>
            <person name="Chen W.-M."/>
        </authorList>
    </citation>
    <scope>NUCLEOTIDE SEQUENCE [LARGE SCALE GENOMIC DNA]</scope>
    <source>
        <strain evidence="13 14">ICH-3</strain>
    </source>
</reference>
<evidence type="ECO:0000256" key="10">
    <source>
        <dbReference type="ARBA" id="ARBA00034269"/>
    </source>
</evidence>
<keyword evidence="9 12" id="KW-0472">Membrane</keyword>
<dbReference type="SUPFAM" id="SSF143865">
    <property type="entry name" value="CorA soluble domain-like"/>
    <property type="match status" value="1"/>
</dbReference>